<feature type="compositionally biased region" description="Polar residues" evidence="1">
    <location>
        <begin position="1"/>
        <end position="17"/>
    </location>
</feature>
<proteinExistence type="predicted"/>
<keyword evidence="3" id="KW-1185">Reference proteome</keyword>
<dbReference type="EMBL" id="JAWJWF010000048">
    <property type="protein sequence ID" value="KAK6620141.1"/>
    <property type="molecule type" value="Genomic_DNA"/>
</dbReference>
<protein>
    <submittedName>
        <fullName evidence="2">Uncharacterized protein</fullName>
    </submittedName>
</protein>
<evidence type="ECO:0000313" key="2">
    <source>
        <dbReference type="EMBL" id="KAK6620141.1"/>
    </source>
</evidence>
<accession>A0ABR1AIE4</accession>
<sequence>MGKVSEWQSMGTTQLNGKGQIPRVDDFQSLRGKIFPSDFYGNFIYALRRECSKVSVVKPEREAFQKKQTN</sequence>
<evidence type="ECO:0000313" key="3">
    <source>
        <dbReference type="Proteomes" id="UP001359485"/>
    </source>
</evidence>
<name>A0ABR1AIE4_POLSC</name>
<evidence type="ECO:0000256" key="1">
    <source>
        <dbReference type="SAM" id="MobiDB-lite"/>
    </source>
</evidence>
<organism evidence="2 3">
    <name type="scientific">Polyplax serrata</name>
    <name type="common">Common mouse louse</name>
    <dbReference type="NCBI Taxonomy" id="468196"/>
    <lineage>
        <taxon>Eukaryota</taxon>
        <taxon>Metazoa</taxon>
        <taxon>Ecdysozoa</taxon>
        <taxon>Arthropoda</taxon>
        <taxon>Hexapoda</taxon>
        <taxon>Insecta</taxon>
        <taxon>Pterygota</taxon>
        <taxon>Neoptera</taxon>
        <taxon>Paraneoptera</taxon>
        <taxon>Psocodea</taxon>
        <taxon>Troctomorpha</taxon>
        <taxon>Phthiraptera</taxon>
        <taxon>Anoplura</taxon>
        <taxon>Polyplacidae</taxon>
        <taxon>Polyplax</taxon>
    </lineage>
</organism>
<feature type="region of interest" description="Disordered" evidence="1">
    <location>
        <begin position="1"/>
        <end position="21"/>
    </location>
</feature>
<comment type="caution">
    <text evidence="2">The sequence shown here is derived from an EMBL/GenBank/DDBJ whole genome shotgun (WGS) entry which is preliminary data.</text>
</comment>
<dbReference type="Proteomes" id="UP001359485">
    <property type="component" value="Unassembled WGS sequence"/>
</dbReference>
<gene>
    <name evidence="2" type="ORF">RUM44_006541</name>
</gene>
<reference evidence="2 3" key="1">
    <citation type="submission" date="2023-09" db="EMBL/GenBank/DDBJ databases">
        <title>Genomes of two closely related lineages of the louse Polyplax serrata with different host specificities.</title>
        <authorList>
            <person name="Martinu J."/>
            <person name="Tarabai H."/>
            <person name="Stefka J."/>
            <person name="Hypsa V."/>
        </authorList>
    </citation>
    <scope>NUCLEOTIDE SEQUENCE [LARGE SCALE GENOMIC DNA]</scope>
    <source>
        <strain evidence="2">98ZLc_SE</strain>
    </source>
</reference>